<protein>
    <submittedName>
        <fullName evidence="2">Alpha-ribazole phosphatase family protein</fullName>
    </submittedName>
</protein>
<dbReference type="GO" id="GO:0016791">
    <property type="term" value="F:phosphatase activity"/>
    <property type="evidence" value="ECO:0007669"/>
    <property type="project" value="TreeGrafter"/>
</dbReference>
<keyword evidence="3" id="KW-1185">Reference proteome</keyword>
<dbReference type="InterPro" id="IPR029033">
    <property type="entry name" value="His_PPase_superfam"/>
</dbReference>
<evidence type="ECO:0000313" key="3">
    <source>
        <dbReference type="Proteomes" id="UP000477386"/>
    </source>
</evidence>
<dbReference type="PANTHER" id="PTHR48100">
    <property type="entry name" value="BROAD-SPECIFICITY PHOSPHATASE YOR283W-RELATED"/>
    <property type="match status" value="1"/>
</dbReference>
<dbReference type="PANTHER" id="PTHR48100:SF1">
    <property type="entry name" value="HISTIDINE PHOSPHATASE FAMILY PROTEIN-RELATED"/>
    <property type="match status" value="1"/>
</dbReference>
<evidence type="ECO:0000313" key="2">
    <source>
        <dbReference type="EMBL" id="NEU67026.1"/>
    </source>
</evidence>
<organism evidence="2 3">
    <name type="scientific">Spirosoma agri</name>
    <dbReference type="NCBI Taxonomy" id="1987381"/>
    <lineage>
        <taxon>Bacteria</taxon>
        <taxon>Pseudomonadati</taxon>
        <taxon>Bacteroidota</taxon>
        <taxon>Cytophagia</taxon>
        <taxon>Cytophagales</taxon>
        <taxon>Cytophagaceae</taxon>
        <taxon>Spirosoma</taxon>
    </lineage>
</organism>
<dbReference type="InterPro" id="IPR050275">
    <property type="entry name" value="PGM_Phosphatase"/>
</dbReference>
<dbReference type="Proteomes" id="UP000477386">
    <property type="component" value="Unassembled WGS sequence"/>
</dbReference>
<evidence type="ECO:0000256" key="1">
    <source>
        <dbReference type="PIRSR" id="PIRSR613078-3"/>
    </source>
</evidence>
<accession>A0A6M0IFI8</accession>
<dbReference type="AlphaFoldDB" id="A0A6M0IFI8"/>
<dbReference type="SUPFAM" id="SSF53254">
    <property type="entry name" value="Phosphoglycerate mutase-like"/>
    <property type="match status" value="1"/>
</dbReference>
<comment type="caution">
    <text evidence="2">The sequence shown here is derived from an EMBL/GenBank/DDBJ whole genome shotgun (WGS) entry which is preliminary data.</text>
</comment>
<dbReference type="InterPro" id="IPR013078">
    <property type="entry name" value="His_Pase_superF_clade-1"/>
</dbReference>
<dbReference type="GO" id="GO:0005737">
    <property type="term" value="C:cytoplasm"/>
    <property type="evidence" value="ECO:0007669"/>
    <property type="project" value="TreeGrafter"/>
</dbReference>
<sequence>MDVYLIRHTEVAVGRRVAYGQSDVDLADTYEEQRDRLLAHLPGDDPAWQRPSAIFSSPLSRCQRLASDLAAAFSPGSQIETAPGQTAVVGEHPLPVQFDDRLKEFFFGDWEMTPWADIGREVLDPWMADFVNVRTPNGENFSDVFERVSAFWQEKIQPLAQVQSSEPVFVVSHGGVIRALLCLFLDLSLQNAYRLNLDYGAVTKLTITDSSYTVQYINR</sequence>
<dbReference type="Gene3D" id="3.40.50.1240">
    <property type="entry name" value="Phosphoglycerate mutase-like"/>
    <property type="match status" value="1"/>
</dbReference>
<dbReference type="Pfam" id="PF00300">
    <property type="entry name" value="His_Phos_1"/>
    <property type="match status" value="2"/>
</dbReference>
<dbReference type="CDD" id="cd07067">
    <property type="entry name" value="HP_PGM_like"/>
    <property type="match status" value="1"/>
</dbReference>
<dbReference type="RefSeq" id="WP_164036532.1">
    <property type="nucleotide sequence ID" value="NZ_JAAGNZ010000001.1"/>
</dbReference>
<name>A0A6M0IFI8_9BACT</name>
<feature type="site" description="Transition state stabilizer" evidence="1">
    <location>
        <position position="173"/>
    </location>
</feature>
<proteinExistence type="predicted"/>
<dbReference type="EMBL" id="JAAGNZ010000001">
    <property type="protein sequence ID" value="NEU67026.1"/>
    <property type="molecule type" value="Genomic_DNA"/>
</dbReference>
<reference evidence="2 3" key="1">
    <citation type="submission" date="2020-02" db="EMBL/GenBank/DDBJ databases">
        <title>Draft genome sequence of two Spirosoma agri KCTC 52727 and Spirosoma terrae KCTC 52035.</title>
        <authorList>
            <person name="Rojas J."/>
            <person name="Ambika Manirajan B."/>
            <person name="Ratering S."/>
            <person name="Suarez C."/>
            <person name="Schnell S."/>
        </authorList>
    </citation>
    <scope>NUCLEOTIDE SEQUENCE [LARGE SCALE GENOMIC DNA]</scope>
    <source>
        <strain evidence="2 3">KCTC 52727</strain>
    </source>
</reference>
<gene>
    <name evidence="2" type="ORF">GK091_09065</name>
</gene>
<dbReference type="SMART" id="SM00855">
    <property type="entry name" value="PGAM"/>
    <property type="match status" value="1"/>
</dbReference>